<dbReference type="Proteomes" id="UP000636709">
    <property type="component" value="Unassembled WGS sequence"/>
</dbReference>
<accession>A0A835BAZ1</accession>
<name>A0A835BAZ1_9POAL</name>
<dbReference type="AlphaFoldDB" id="A0A835BAZ1"/>
<keyword evidence="2" id="KW-1185">Reference proteome</keyword>
<dbReference type="OrthoDB" id="674517at2759"/>
<evidence type="ECO:0000313" key="1">
    <source>
        <dbReference type="EMBL" id="KAF8693251.1"/>
    </source>
</evidence>
<dbReference type="EMBL" id="JACEFO010001924">
    <property type="protein sequence ID" value="KAF8693251.1"/>
    <property type="molecule type" value="Genomic_DNA"/>
</dbReference>
<organism evidence="1 2">
    <name type="scientific">Digitaria exilis</name>
    <dbReference type="NCBI Taxonomy" id="1010633"/>
    <lineage>
        <taxon>Eukaryota</taxon>
        <taxon>Viridiplantae</taxon>
        <taxon>Streptophyta</taxon>
        <taxon>Embryophyta</taxon>
        <taxon>Tracheophyta</taxon>
        <taxon>Spermatophyta</taxon>
        <taxon>Magnoliopsida</taxon>
        <taxon>Liliopsida</taxon>
        <taxon>Poales</taxon>
        <taxon>Poaceae</taxon>
        <taxon>PACMAD clade</taxon>
        <taxon>Panicoideae</taxon>
        <taxon>Panicodae</taxon>
        <taxon>Paniceae</taxon>
        <taxon>Anthephorinae</taxon>
        <taxon>Digitaria</taxon>
    </lineage>
</organism>
<sequence length="114" mass="12866">MDGHVMDWLIVKSCPSRLDELQEFHKKLIGIQDVVKEKINLLLQERHPMRPYPQAFMDLASKYMIDWQTSTHISSMAPNSNHGLVDGSDVIDSLASGLYATDTSTCYPNDQLDG</sequence>
<proteinExistence type="predicted"/>
<reference evidence="1" key="1">
    <citation type="submission" date="2020-07" db="EMBL/GenBank/DDBJ databases">
        <title>Genome sequence and genetic diversity analysis of an under-domesticated orphan crop, white fonio (Digitaria exilis).</title>
        <authorList>
            <person name="Bennetzen J.L."/>
            <person name="Chen S."/>
            <person name="Ma X."/>
            <person name="Wang X."/>
            <person name="Yssel A.E.J."/>
            <person name="Chaluvadi S.R."/>
            <person name="Johnson M."/>
            <person name="Gangashetty P."/>
            <person name="Hamidou F."/>
            <person name="Sanogo M.D."/>
            <person name="Zwaenepoel A."/>
            <person name="Wallace J."/>
            <person name="Van De Peer Y."/>
            <person name="Van Deynze A."/>
        </authorList>
    </citation>
    <scope>NUCLEOTIDE SEQUENCE</scope>
    <source>
        <tissue evidence="1">Leaves</tissue>
    </source>
</reference>
<comment type="caution">
    <text evidence="1">The sequence shown here is derived from an EMBL/GenBank/DDBJ whole genome shotgun (WGS) entry which is preliminary data.</text>
</comment>
<evidence type="ECO:0000313" key="2">
    <source>
        <dbReference type="Proteomes" id="UP000636709"/>
    </source>
</evidence>
<gene>
    <name evidence="1" type="ORF">HU200_038634</name>
</gene>
<protein>
    <submittedName>
        <fullName evidence="1">Uncharacterized protein</fullName>
    </submittedName>
</protein>